<feature type="compositionally biased region" description="Basic and acidic residues" evidence="1">
    <location>
        <begin position="254"/>
        <end position="263"/>
    </location>
</feature>
<dbReference type="Proteomes" id="UP000054342">
    <property type="component" value="Unassembled WGS sequence"/>
</dbReference>
<gene>
    <name evidence="2" type="ORF">PV05_00050</name>
</gene>
<dbReference type="HOGENOM" id="CLU_013484_0_0_1"/>
<feature type="region of interest" description="Disordered" evidence="1">
    <location>
        <begin position="52"/>
        <end position="196"/>
    </location>
</feature>
<sequence>MDERGNIENRWMARTWDVCMVAHTYYHGDKRRTARRLDDRWIQIQGKRAYGEISRPGEHIPRHREPLRGERSRSSGSDKQRTTEESPRPLSIHRDRNGNQTPRRYHQDGDWVITNPREEDLRPGPSSQQMPVPEVAKEGPTRSKAPETPTSGASAQPEPQPVSGPDRQPTVQEVEDEATASDASDQSVVMEKDYLVDPEMKERLQTAKTRQAQRSARVQDIENDKLLVEGSVNRGAMAPPTTQGMLLLTLHPHNEDQRERDGQPPEPTTEEEEAHRRETERQKLREQRDDERAERNKARFRAVLFKEVDLFWISQMNIFQGFWATPWAANDSMPLQSALVGAVTVILEALLGFLDQTSLIYTDQNYSSLSSCRQTTHFMFGGFATYPAYALNGRGGVIASGTYTGVRIPAFQTIIPAVELLYSYDWQVDARLRDPVRFCEEQNVELMRLDSWLSYVGRTREILDGRHKLLKQTPALVAEIFEDFILDFQNIDLSANEGGLQDIQSLVANVMDFLADEELSDAEQLYVLVALLRTVKACQCILAGPSTAQMRDILLMDVQVHLV</sequence>
<accession>A0A0D2EVP9</accession>
<feature type="compositionally biased region" description="Basic and acidic residues" evidence="1">
    <location>
        <begin position="273"/>
        <end position="292"/>
    </location>
</feature>
<dbReference type="GeneID" id="25321958"/>
<reference evidence="2 3" key="1">
    <citation type="submission" date="2015-01" db="EMBL/GenBank/DDBJ databases">
        <title>The Genome Sequence of Exophiala xenobiotica CBS118157.</title>
        <authorList>
            <consortium name="The Broad Institute Genomics Platform"/>
            <person name="Cuomo C."/>
            <person name="de Hoog S."/>
            <person name="Gorbushina A."/>
            <person name="Stielow B."/>
            <person name="Teixiera M."/>
            <person name="Abouelleil A."/>
            <person name="Chapman S.B."/>
            <person name="Priest M."/>
            <person name="Young S.K."/>
            <person name="Wortman J."/>
            <person name="Nusbaum C."/>
            <person name="Birren B."/>
        </authorList>
    </citation>
    <scope>NUCLEOTIDE SEQUENCE [LARGE SCALE GENOMIC DNA]</scope>
    <source>
        <strain evidence="2 3">CBS 118157</strain>
    </source>
</reference>
<organism evidence="2 3">
    <name type="scientific">Exophiala xenobiotica</name>
    <dbReference type="NCBI Taxonomy" id="348802"/>
    <lineage>
        <taxon>Eukaryota</taxon>
        <taxon>Fungi</taxon>
        <taxon>Dikarya</taxon>
        <taxon>Ascomycota</taxon>
        <taxon>Pezizomycotina</taxon>
        <taxon>Eurotiomycetes</taxon>
        <taxon>Chaetothyriomycetidae</taxon>
        <taxon>Chaetothyriales</taxon>
        <taxon>Herpotrichiellaceae</taxon>
        <taxon>Exophiala</taxon>
    </lineage>
</organism>
<feature type="compositionally biased region" description="Basic and acidic residues" evidence="1">
    <location>
        <begin position="55"/>
        <end position="97"/>
    </location>
</feature>
<keyword evidence="3" id="KW-1185">Reference proteome</keyword>
<protein>
    <submittedName>
        <fullName evidence="2">Uncharacterized protein</fullName>
    </submittedName>
</protein>
<evidence type="ECO:0000313" key="2">
    <source>
        <dbReference type="EMBL" id="KIW59783.1"/>
    </source>
</evidence>
<feature type="region of interest" description="Disordered" evidence="1">
    <location>
        <begin position="254"/>
        <end position="292"/>
    </location>
</feature>
<dbReference type="AlphaFoldDB" id="A0A0D2EVP9"/>
<feature type="compositionally biased region" description="Basic and acidic residues" evidence="1">
    <location>
        <begin position="135"/>
        <end position="145"/>
    </location>
</feature>
<proteinExistence type="predicted"/>
<dbReference type="RefSeq" id="XP_013320367.1">
    <property type="nucleotide sequence ID" value="XM_013464913.1"/>
</dbReference>
<name>A0A0D2EVP9_9EURO</name>
<dbReference type="OrthoDB" id="5418088at2759"/>
<dbReference type="EMBL" id="KN847317">
    <property type="protein sequence ID" value="KIW59783.1"/>
    <property type="molecule type" value="Genomic_DNA"/>
</dbReference>
<evidence type="ECO:0000313" key="3">
    <source>
        <dbReference type="Proteomes" id="UP000054342"/>
    </source>
</evidence>
<evidence type="ECO:0000256" key="1">
    <source>
        <dbReference type="SAM" id="MobiDB-lite"/>
    </source>
</evidence>